<dbReference type="InterPro" id="IPR049492">
    <property type="entry name" value="BD-FAE-like_dom"/>
</dbReference>
<dbReference type="HOGENOM" id="CLU_012494_10_1_11"/>
<dbReference type="Proteomes" id="UP000000841">
    <property type="component" value="Chromosome"/>
</dbReference>
<dbReference type="GO" id="GO:0016787">
    <property type="term" value="F:hydrolase activity"/>
    <property type="evidence" value="ECO:0007669"/>
    <property type="project" value="UniProtKB-KW"/>
</dbReference>
<dbReference type="InterPro" id="IPR029058">
    <property type="entry name" value="AB_hydrolase_fold"/>
</dbReference>
<dbReference type="SUPFAM" id="SSF53474">
    <property type="entry name" value="alpha/beta-Hydrolases"/>
    <property type="match status" value="1"/>
</dbReference>
<name>C7MWP0_SACVD</name>
<reference evidence="3 4" key="1">
    <citation type="journal article" date="2009" name="Stand. Genomic Sci.">
        <title>Complete genome sequence of Saccharomonospora viridis type strain (P101).</title>
        <authorList>
            <person name="Pati A."/>
            <person name="Sikorski J."/>
            <person name="Nolan M."/>
            <person name="Lapidus A."/>
            <person name="Copeland A."/>
            <person name="Glavina Del Rio T."/>
            <person name="Lucas S."/>
            <person name="Chen F."/>
            <person name="Tice H."/>
            <person name="Pitluck S."/>
            <person name="Cheng J.F."/>
            <person name="Chertkov O."/>
            <person name="Brettin T."/>
            <person name="Han C."/>
            <person name="Detter J.C."/>
            <person name="Kuske C."/>
            <person name="Bruce D."/>
            <person name="Goodwin L."/>
            <person name="Chain P."/>
            <person name="D'haeseleer P."/>
            <person name="Chen A."/>
            <person name="Palaniappan K."/>
            <person name="Ivanova N."/>
            <person name="Mavromatis K."/>
            <person name="Mikhailova N."/>
            <person name="Rohde M."/>
            <person name="Tindall B.J."/>
            <person name="Goker M."/>
            <person name="Bristow J."/>
            <person name="Eisen J.A."/>
            <person name="Markowitz V."/>
            <person name="Hugenholtz P."/>
            <person name="Kyrpides N.C."/>
            <person name="Klenk H.P."/>
        </authorList>
    </citation>
    <scope>NUCLEOTIDE SEQUENCE [LARGE SCALE GENOMIC DNA]</scope>
    <source>
        <strain evidence="4">ATCC 15386 / DSM 43017 / JCM 3036 / NBRC 12207 / P101</strain>
    </source>
</reference>
<feature type="domain" description="BD-FAE-like" evidence="2">
    <location>
        <begin position="30"/>
        <end position="216"/>
    </location>
</feature>
<sequence>MRHSPTSAGVQVRRLSYGFSPHHVGELRQAESSRGIVMILHGGFWRSHRTLDMTAPMAEALTLRGFDTWNVEYRRGSRGTWSETLSDVAAAFDHIEALADEYSLNTERILLFGHSAGGHLAAWCAGRSATASRHGATPPPLPVHGLVTAGAVLDLAAGAREGIGEDAVVEFLDGGPEDVPERYAEADPVRRVPTNVPTYCVHSAKDERVPFGQSVRYIRAARQAGDDISLIAARGNHTDCITVGHIDFELVVHGLEELASMAPRHAGRDAP</sequence>
<dbReference type="EMBL" id="CP001683">
    <property type="protein sequence ID" value="ACU97144.1"/>
    <property type="molecule type" value="Genomic_DNA"/>
</dbReference>
<evidence type="ECO:0000259" key="2">
    <source>
        <dbReference type="Pfam" id="PF20434"/>
    </source>
</evidence>
<dbReference type="STRING" id="471857.Svir_21310"/>
<evidence type="ECO:0000256" key="1">
    <source>
        <dbReference type="ARBA" id="ARBA00022801"/>
    </source>
</evidence>
<dbReference type="KEGG" id="svi:Svir_21310"/>
<accession>C7MWP0</accession>
<keyword evidence="4" id="KW-1185">Reference proteome</keyword>
<dbReference type="InterPro" id="IPR050300">
    <property type="entry name" value="GDXG_lipolytic_enzyme"/>
</dbReference>
<dbReference type="Gene3D" id="3.40.50.1820">
    <property type="entry name" value="alpha/beta hydrolase"/>
    <property type="match status" value="1"/>
</dbReference>
<dbReference type="RefSeq" id="WP_015786457.1">
    <property type="nucleotide sequence ID" value="NC_013159.1"/>
</dbReference>
<organism evidence="3 4">
    <name type="scientific">Saccharomonospora viridis (strain ATCC 15386 / DSM 43017 / JCM 3036 / CCUG 5913 / NBRC 12207 / NCIMB 9602 / P101)</name>
    <name type="common">Thermoactinomyces viridis</name>
    <dbReference type="NCBI Taxonomy" id="471857"/>
    <lineage>
        <taxon>Bacteria</taxon>
        <taxon>Bacillati</taxon>
        <taxon>Actinomycetota</taxon>
        <taxon>Actinomycetes</taxon>
        <taxon>Pseudonocardiales</taxon>
        <taxon>Pseudonocardiaceae</taxon>
        <taxon>Saccharomonospora</taxon>
    </lineage>
</organism>
<protein>
    <recommendedName>
        <fullName evidence="2">BD-FAE-like domain-containing protein</fullName>
    </recommendedName>
</protein>
<evidence type="ECO:0000313" key="4">
    <source>
        <dbReference type="Proteomes" id="UP000000841"/>
    </source>
</evidence>
<proteinExistence type="predicted"/>
<gene>
    <name evidence="3" type="ordered locus">Svir_21310</name>
</gene>
<keyword evidence="1" id="KW-0378">Hydrolase</keyword>
<dbReference type="AlphaFoldDB" id="C7MWP0"/>
<dbReference type="Pfam" id="PF20434">
    <property type="entry name" value="BD-FAE"/>
    <property type="match status" value="1"/>
</dbReference>
<dbReference type="eggNOG" id="COG0657">
    <property type="taxonomic scope" value="Bacteria"/>
</dbReference>
<dbReference type="PANTHER" id="PTHR48081">
    <property type="entry name" value="AB HYDROLASE SUPERFAMILY PROTEIN C4A8.06C"/>
    <property type="match status" value="1"/>
</dbReference>
<evidence type="ECO:0000313" key="3">
    <source>
        <dbReference type="EMBL" id="ACU97144.1"/>
    </source>
</evidence>